<proteinExistence type="predicted"/>
<organism evidence="1 2">
    <name type="scientific">Candidatus Scalindua rubra</name>
    <dbReference type="NCBI Taxonomy" id="1872076"/>
    <lineage>
        <taxon>Bacteria</taxon>
        <taxon>Pseudomonadati</taxon>
        <taxon>Planctomycetota</taxon>
        <taxon>Candidatus Brocadiia</taxon>
        <taxon>Candidatus Brocadiales</taxon>
        <taxon>Candidatus Scalinduaceae</taxon>
        <taxon>Candidatus Scalindua</taxon>
    </lineage>
</organism>
<sequence>MTKHYILSEYIEQAMEQAVYDKLGKNSFSGRIPSCKGVIAFGNTLRICQDELRSVLEDWILVGLKLGHSLPVIAGIDLNKEPIRESMDAL</sequence>
<accession>A0A1E3X3M1</accession>
<dbReference type="PATRIC" id="fig|1872076.5.peg.5581"/>
<evidence type="ECO:0000313" key="2">
    <source>
        <dbReference type="Proteomes" id="UP000094056"/>
    </source>
</evidence>
<dbReference type="Proteomes" id="UP000094056">
    <property type="component" value="Unassembled WGS sequence"/>
</dbReference>
<gene>
    <name evidence="1" type="ORF">SCARUB_04648</name>
</gene>
<dbReference type="SUPFAM" id="SSF143100">
    <property type="entry name" value="TTHA1013/TTHA0281-like"/>
    <property type="match status" value="1"/>
</dbReference>
<reference evidence="1 2" key="1">
    <citation type="submission" date="2016-07" db="EMBL/GenBank/DDBJ databases">
        <title>Draft genome of Scalindua rubra, obtained from a brine-seawater interface in the Red Sea, sheds light on salt adaptation in anammox bacteria.</title>
        <authorList>
            <person name="Speth D.R."/>
            <person name="Lagkouvardos I."/>
            <person name="Wang Y."/>
            <person name="Qian P.-Y."/>
            <person name="Dutilh B.E."/>
            <person name="Jetten M.S."/>
        </authorList>
    </citation>
    <scope>NUCLEOTIDE SEQUENCE [LARGE SCALE GENOMIC DNA]</scope>
    <source>
        <strain evidence="1">BSI-1</strain>
    </source>
</reference>
<dbReference type="Gene3D" id="3.30.160.250">
    <property type="match status" value="1"/>
</dbReference>
<dbReference type="InterPro" id="IPR035069">
    <property type="entry name" value="TTHA1013/TTHA0281-like"/>
</dbReference>
<evidence type="ECO:0000313" key="1">
    <source>
        <dbReference type="EMBL" id="ODS30250.1"/>
    </source>
</evidence>
<comment type="caution">
    <text evidence="1">The sequence shown here is derived from an EMBL/GenBank/DDBJ whole genome shotgun (WGS) entry which is preliminary data.</text>
</comment>
<dbReference type="EMBL" id="MAYW01000256">
    <property type="protein sequence ID" value="ODS30250.1"/>
    <property type="molecule type" value="Genomic_DNA"/>
</dbReference>
<dbReference type="AlphaFoldDB" id="A0A1E3X3M1"/>
<name>A0A1E3X3M1_9BACT</name>
<dbReference type="Pfam" id="PF21748">
    <property type="entry name" value="UPF0150"/>
    <property type="match status" value="1"/>
</dbReference>
<protein>
    <recommendedName>
        <fullName evidence="3">Type II toxin-antitoxin system HicB family antitoxin</fullName>
    </recommendedName>
</protein>
<dbReference type="InterPro" id="IPR049389">
    <property type="entry name" value="TTHA0281-like"/>
</dbReference>
<evidence type="ECO:0008006" key="3">
    <source>
        <dbReference type="Google" id="ProtNLM"/>
    </source>
</evidence>